<dbReference type="PANTHER" id="PTHR31650">
    <property type="entry name" value="O-ACYLTRANSFERASE (WSD1-LIKE) FAMILY PROTEIN"/>
    <property type="match status" value="1"/>
</dbReference>
<evidence type="ECO:0000313" key="3">
    <source>
        <dbReference type="EMBL" id="JAT36958.1"/>
    </source>
</evidence>
<feature type="transmembrane region" description="Helical" evidence="1">
    <location>
        <begin position="45"/>
        <end position="69"/>
    </location>
</feature>
<dbReference type="GO" id="GO:0008374">
    <property type="term" value="F:O-acyltransferase activity"/>
    <property type="evidence" value="ECO:0007669"/>
    <property type="project" value="InterPro"/>
</dbReference>
<keyword evidence="1" id="KW-0812">Transmembrane</keyword>
<evidence type="ECO:0000259" key="2">
    <source>
        <dbReference type="Pfam" id="PF06974"/>
    </source>
</evidence>
<dbReference type="Pfam" id="PF06974">
    <property type="entry name" value="WS_DGAT_C"/>
    <property type="match status" value="1"/>
</dbReference>
<name>A0A1B6MLY5_9HEMI</name>
<keyword evidence="1" id="KW-1133">Transmembrane helix</keyword>
<dbReference type="InterPro" id="IPR045034">
    <property type="entry name" value="O-acyltransferase_WSD1-like"/>
</dbReference>
<dbReference type="GO" id="GO:0005886">
    <property type="term" value="C:plasma membrane"/>
    <property type="evidence" value="ECO:0007669"/>
    <property type="project" value="TreeGrafter"/>
</dbReference>
<keyword evidence="1" id="KW-0472">Membrane</keyword>
<feature type="transmembrane region" description="Helical" evidence="1">
    <location>
        <begin position="387"/>
        <end position="408"/>
    </location>
</feature>
<dbReference type="EMBL" id="GEBQ01003019">
    <property type="protein sequence ID" value="JAT36958.1"/>
    <property type="molecule type" value="Transcribed_RNA"/>
</dbReference>
<dbReference type="PANTHER" id="PTHR31650:SF23">
    <property type="entry name" value="GH11223P"/>
    <property type="match status" value="1"/>
</dbReference>
<feature type="transmembrane region" description="Helical" evidence="1">
    <location>
        <begin position="354"/>
        <end position="375"/>
    </location>
</feature>
<gene>
    <name evidence="3" type="ORF">g.3877</name>
</gene>
<sequence length="693" mass="79458">MTESASYSHTEAYQESRMQRDWPQMSTKARKTLVELKQRYNVFSAIYTCTAFVATVVCLPGVLLLYVAVSLSRRFWLRLLEQFHPELEFVRSTSVRSTVDTIRNQGIITVVLQVKGQCDIHLFRTRLQTDMLDRRKNGRFAFPHLRTRLTSLWGWYAWVRSSDAQFNINNHVTMTQPVYTSGFREDINSQKFISEMVSKYICPDHPPWHMLVIPSTDKFYLLIRLHHLYLTEEKLGLGDLLLLQPDMPIWSEEAEDYLEQEQLLAGTFKTPVAMPQVYQHVCESLSNSWNELVSVYDPLENPKVTCSRPSLKSFGMLVAIVVVSTVRTYFRNENGNLGSILRQETQRRRLTMRLFWRSLLLTFHPVVVAYAALRWGWWLVVTCSLQLFRMVLSVPVYLYWLVLGYHVLREVWYLAKVTFVGPKVILQELLKPGDSHHLQTVSLCGRKAVSWSDPVPLEYIHRVHLATGASTCEILMAAVSASLRDYFRYLGFKVPQSVMTTARFVPQEKLLAQSAGSVSREGGLLCLNLPMWVPDEPMENLSLVQSALYRARSNQAPLYLASLFGLDHSVIPRILPSVLARIVLNVLSRRYAVTITQVDGSTPEKKRRRMLWGQEVESIMYWRPPQANISLSLTLMTYGDLVRLGVMSDMQISPQHSVISYNFDKHIAQLATLAGVHRRPSRTSAPVSSSSSD</sequence>
<dbReference type="AlphaFoldDB" id="A0A1B6MLY5"/>
<dbReference type="InterPro" id="IPR009721">
    <property type="entry name" value="O-acyltransferase_WSD1_C"/>
</dbReference>
<accession>A0A1B6MLY5</accession>
<protein>
    <recommendedName>
        <fullName evidence="2">O-acyltransferase WSD1 C-terminal domain-containing protein</fullName>
    </recommendedName>
</protein>
<organism evidence="3">
    <name type="scientific">Graphocephala atropunctata</name>
    <dbReference type="NCBI Taxonomy" id="36148"/>
    <lineage>
        <taxon>Eukaryota</taxon>
        <taxon>Metazoa</taxon>
        <taxon>Ecdysozoa</taxon>
        <taxon>Arthropoda</taxon>
        <taxon>Hexapoda</taxon>
        <taxon>Insecta</taxon>
        <taxon>Pterygota</taxon>
        <taxon>Neoptera</taxon>
        <taxon>Paraneoptera</taxon>
        <taxon>Hemiptera</taxon>
        <taxon>Auchenorrhyncha</taxon>
        <taxon>Membracoidea</taxon>
        <taxon>Cicadellidae</taxon>
        <taxon>Cicadellinae</taxon>
        <taxon>Cicadellini</taxon>
        <taxon>Graphocephala</taxon>
    </lineage>
</organism>
<evidence type="ECO:0000256" key="1">
    <source>
        <dbReference type="SAM" id="Phobius"/>
    </source>
</evidence>
<feature type="domain" description="O-acyltransferase WSD1 C-terminal" evidence="2">
    <location>
        <begin position="523"/>
        <end position="669"/>
    </location>
</feature>
<proteinExistence type="predicted"/>
<reference evidence="3" key="1">
    <citation type="submission" date="2015-11" db="EMBL/GenBank/DDBJ databases">
        <title>De novo transcriptome assembly of four potential Pierce s Disease insect vectors from Arizona vineyards.</title>
        <authorList>
            <person name="Tassone E.E."/>
        </authorList>
    </citation>
    <scope>NUCLEOTIDE SEQUENCE</scope>
</reference>
<dbReference type="GO" id="GO:0019432">
    <property type="term" value="P:triglyceride biosynthetic process"/>
    <property type="evidence" value="ECO:0007669"/>
    <property type="project" value="TreeGrafter"/>
</dbReference>